<keyword evidence="1" id="KW-0812">Transmembrane</keyword>
<dbReference type="Proteomes" id="UP000194420">
    <property type="component" value="Unassembled WGS sequence"/>
</dbReference>
<sequence length="168" mass="18939">MQEVEIRPLAICWRRFFGRTCNMTRTHWLILICGSLIAFVWEIFQMPFFEPGDLEPFERTIRCGIASLGDGVILLTAYSLAGLRGGHAWLWQAAKMPYAIYFGFGLVVAIAVKMIATSLPANSFLSWRYSELMPQEPVTGLALIPIAMWTIVPALTILLVRFARAEPD</sequence>
<feature type="transmembrane region" description="Helical" evidence="1">
    <location>
        <begin position="26"/>
        <end position="44"/>
    </location>
</feature>
<feature type="transmembrane region" description="Helical" evidence="1">
    <location>
        <begin position="98"/>
        <end position="121"/>
    </location>
</feature>
<keyword evidence="1" id="KW-1133">Transmembrane helix</keyword>
<reference evidence="3" key="1">
    <citation type="submission" date="2017-04" db="EMBL/GenBank/DDBJ databases">
        <authorList>
            <person name="Varghese N."/>
            <person name="Submissions S."/>
        </authorList>
    </citation>
    <scope>NUCLEOTIDE SEQUENCE [LARGE SCALE GENOMIC DNA]</scope>
</reference>
<gene>
    <name evidence="2" type="ORF">SAMN06297468_2415</name>
</gene>
<evidence type="ECO:0000313" key="2">
    <source>
        <dbReference type="EMBL" id="SMQ74051.1"/>
    </source>
</evidence>
<evidence type="ECO:0000313" key="3">
    <source>
        <dbReference type="Proteomes" id="UP000194420"/>
    </source>
</evidence>
<feature type="transmembrane region" description="Helical" evidence="1">
    <location>
        <begin position="64"/>
        <end position="86"/>
    </location>
</feature>
<feature type="transmembrane region" description="Helical" evidence="1">
    <location>
        <begin position="141"/>
        <end position="163"/>
    </location>
</feature>
<proteinExistence type="predicted"/>
<organism evidence="2 3">
    <name type="scientific">Altererythrobacter xiamenensis</name>
    <dbReference type="NCBI Taxonomy" id="1316679"/>
    <lineage>
        <taxon>Bacteria</taxon>
        <taxon>Pseudomonadati</taxon>
        <taxon>Pseudomonadota</taxon>
        <taxon>Alphaproteobacteria</taxon>
        <taxon>Sphingomonadales</taxon>
        <taxon>Erythrobacteraceae</taxon>
        <taxon>Altererythrobacter</taxon>
    </lineage>
</organism>
<name>A0A1Y6FKI9_9SPHN</name>
<accession>A0A1Y6FKI9</accession>
<dbReference type="AlphaFoldDB" id="A0A1Y6FKI9"/>
<protein>
    <submittedName>
        <fullName evidence="2">Uncharacterized protein</fullName>
    </submittedName>
</protein>
<evidence type="ECO:0000256" key="1">
    <source>
        <dbReference type="SAM" id="Phobius"/>
    </source>
</evidence>
<dbReference type="EMBL" id="FXWG01000003">
    <property type="protein sequence ID" value="SMQ74051.1"/>
    <property type="molecule type" value="Genomic_DNA"/>
</dbReference>
<keyword evidence="3" id="KW-1185">Reference proteome</keyword>
<keyword evidence="1" id="KW-0472">Membrane</keyword>